<keyword evidence="2" id="KW-0732">Signal</keyword>
<dbReference type="Proteomes" id="UP000596117">
    <property type="component" value="Chromosome"/>
</dbReference>
<organism evidence="3 5">
    <name type="scientific">Brevundimonas diminuta</name>
    <name type="common">Pseudomonas diminuta</name>
    <dbReference type="NCBI Taxonomy" id="293"/>
    <lineage>
        <taxon>Bacteria</taxon>
        <taxon>Pseudomonadati</taxon>
        <taxon>Pseudomonadota</taxon>
        <taxon>Alphaproteobacteria</taxon>
        <taxon>Caulobacterales</taxon>
        <taxon>Caulobacteraceae</taxon>
        <taxon>Brevundimonas</taxon>
    </lineage>
</organism>
<sequence length="163" mass="16702">MQRVFISGAAAAGLLALAACGQGDRDQALAPVEASSVEAASADRPSQTASTPAPGDVDALVEGTPFHATSIIPCAMAAAQPMAQCQAGVIRNADGTAVVRVTLPDGRMRNLFFDRTGAVGSDVSEADGADAQGFKAEKIEDLYKIALGRKERYEVPEALIIGG</sequence>
<evidence type="ECO:0000313" key="3">
    <source>
        <dbReference type="EMBL" id="QAT15878.1"/>
    </source>
</evidence>
<feature type="region of interest" description="Disordered" evidence="1">
    <location>
        <begin position="35"/>
        <end position="55"/>
    </location>
</feature>
<evidence type="ECO:0000313" key="5">
    <source>
        <dbReference type="Proteomes" id="UP000287388"/>
    </source>
</evidence>
<evidence type="ECO:0000313" key="6">
    <source>
        <dbReference type="Proteomes" id="UP000596117"/>
    </source>
</evidence>
<reference evidence="4 6" key="2">
    <citation type="submission" date="2020-12" db="EMBL/GenBank/DDBJ databases">
        <title>FDA dAtabase for Regulatory Grade micrObial Sequences (FDA-ARGOS): Supporting development and validation of Infectious Disease Dx tests.</title>
        <authorList>
            <person name="Kerrigan L."/>
            <person name="Long C."/>
            <person name="Tallon L."/>
            <person name="Sadzewicz L."/>
            <person name="Zhao X."/>
            <person name="Boylan J."/>
            <person name="Ott S."/>
            <person name="Bowen H."/>
            <person name="Vavikolanu K."/>
            <person name="Mehta A."/>
            <person name="Aluvathingal J."/>
            <person name="Nadendla S."/>
            <person name="Yan Y."/>
            <person name="Sichtig H."/>
        </authorList>
    </citation>
    <scope>NUCLEOTIDE SEQUENCE [LARGE SCALE GENOMIC DNA]</scope>
    <source>
        <strain evidence="4 6">FDAARGOS_1026</strain>
    </source>
</reference>
<dbReference type="EMBL" id="CP066026">
    <property type="protein sequence ID" value="QQB89904.1"/>
    <property type="molecule type" value="Genomic_DNA"/>
</dbReference>
<evidence type="ECO:0008006" key="7">
    <source>
        <dbReference type="Google" id="ProtNLM"/>
    </source>
</evidence>
<proteinExistence type="predicted"/>
<feature type="signal peptide" evidence="2">
    <location>
        <begin position="1"/>
        <end position="21"/>
    </location>
</feature>
<dbReference type="RefSeq" id="WP_128720586.1">
    <property type="nucleotide sequence ID" value="NZ_BJNC01000002.1"/>
</dbReference>
<evidence type="ECO:0000256" key="2">
    <source>
        <dbReference type="SAM" id="SignalP"/>
    </source>
</evidence>
<feature type="chain" id="PRO_5019183533" description="Lipoprotein" evidence="2">
    <location>
        <begin position="22"/>
        <end position="163"/>
    </location>
</feature>
<dbReference type="EMBL" id="CP035093">
    <property type="protein sequence ID" value="QAT15878.1"/>
    <property type="molecule type" value="Genomic_DNA"/>
</dbReference>
<accession>A0A410P1A2</accession>
<gene>
    <name evidence="3" type="ORF">EQG53_16855</name>
    <name evidence="4" type="ORF">I6H83_05590</name>
</gene>
<evidence type="ECO:0000256" key="1">
    <source>
        <dbReference type="SAM" id="MobiDB-lite"/>
    </source>
</evidence>
<dbReference type="AlphaFoldDB" id="A0A410P1A2"/>
<evidence type="ECO:0000313" key="4">
    <source>
        <dbReference type="EMBL" id="QQB89904.1"/>
    </source>
</evidence>
<keyword evidence="6" id="KW-1185">Reference proteome</keyword>
<reference evidence="3 5" key="1">
    <citation type="submission" date="2019-01" db="EMBL/GenBank/DDBJ databases">
        <title>Brevundimonas diminuta Genome sequencing and assembly.</title>
        <authorList>
            <person name="Chen H."/>
        </authorList>
    </citation>
    <scope>NUCLEOTIDE SEQUENCE [LARGE SCALE GENOMIC DNA]</scope>
    <source>
        <strain evidence="3">ATCC</strain>
        <strain evidence="5">ATCC(B) 19146</strain>
    </source>
</reference>
<protein>
    <recommendedName>
        <fullName evidence="7">Lipoprotein</fullName>
    </recommendedName>
</protein>
<dbReference type="KEGG" id="bdm:EQG53_16855"/>
<dbReference type="PROSITE" id="PS51257">
    <property type="entry name" value="PROKAR_LIPOPROTEIN"/>
    <property type="match status" value="1"/>
</dbReference>
<name>A0A410P1A2_BREDI</name>
<dbReference type="Proteomes" id="UP000287388">
    <property type="component" value="Chromosome"/>
</dbReference>